<dbReference type="AlphaFoldDB" id="A0A087EA88"/>
<dbReference type="STRING" id="77635.BISU_0700"/>
<evidence type="ECO:0000256" key="2">
    <source>
        <dbReference type="SAM" id="SignalP"/>
    </source>
</evidence>
<keyword evidence="1 2" id="KW-0732">Signal</keyword>
<comment type="caution">
    <text evidence="4">The sequence shown here is derived from an EMBL/GenBank/DDBJ whole genome shotgun (WGS) entry which is preliminary data.</text>
</comment>
<accession>A0A087EA88</accession>
<name>A0A087EA88_9BIFI</name>
<dbReference type="Gene3D" id="3.10.105.10">
    <property type="entry name" value="Dipeptide-binding Protein, Domain 3"/>
    <property type="match status" value="1"/>
</dbReference>
<dbReference type="EMBL" id="JGZR01000003">
    <property type="protein sequence ID" value="KFJ04689.1"/>
    <property type="molecule type" value="Genomic_DNA"/>
</dbReference>
<dbReference type="InterPro" id="IPR030678">
    <property type="entry name" value="Peptide/Ni-bd"/>
</dbReference>
<dbReference type="PANTHER" id="PTHR30290:SF38">
    <property type="entry name" value="D,D-DIPEPTIDE-BINDING PERIPLASMIC PROTEIN DDPA-RELATED"/>
    <property type="match status" value="1"/>
</dbReference>
<evidence type="ECO:0000313" key="4">
    <source>
        <dbReference type="EMBL" id="KFJ04689.1"/>
    </source>
</evidence>
<feature type="domain" description="Solute-binding protein family 5" evidence="3">
    <location>
        <begin position="82"/>
        <end position="439"/>
    </location>
</feature>
<evidence type="ECO:0000313" key="5">
    <source>
        <dbReference type="Proteomes" id="UP000029055"/>
    </source>
</evidence>
<dbReference type="InterPro" id="IPR039424">
    <property type="entry name" value="SBP_5"/>
</dbReference>
<dbReference type="GO" id="GO:0015833">
    <property type="term" value="P:peptide transport"/>
    <property type="evidence" value="ECO:0007669"/>
    <property type="project" value="TreeGrafter"/>
</dbReference>
<evidence type="ECO:0000256" key="1">
    <source>
        <dbReference type="ARBA" id="ARBA00022729"/>
    </source>
</evidence>
<feature type="signal peptide" evidence="2">
    <location>
        <begin position="1"/>
        <end position="23"/>
    </location>
</feature>
<dbReference type="PIRSF" id="PIRSF002741">
    <property type="entry name" value="MppA"/>
    <property type="match status" value="1"/>
</dbReference>
<protein>
    <submittedName>
        <fullName evidence="4">ABC transporter periplasmic protein</fullName>
    </submittedName>
</protein>
<dbReference type="GO" id="GO:0042597">
    <property type="term" value="C:periplasmic space"/>
    <property type="evidence" value="ECO:0007669"/>
    <property type="project" value="UniProtKB-ARBA"/>
</dbReference>
<dbReference type="GO" id="GO:0043190">
    <property type="term" value="C:ATP-binding cassette (ABC) transporter complex"/>
    <property type="evidence" value="ECO:0007669"/>
    <property type="project" value="InterPro"/>
</dbReference>
<feature type="chain" id="PRO_5001820621" evidence="2">
    <location>
        <begin position="24"/>
        <end position="521"/>
    </location>
</feature>
<dbReference type="InterPro" id="IPR000914">
    <property type="entry name" value="SBP_5_dom"/>
</dbReference>
<dbReference type="CDD" id="cd08502">
    <property type="entry name" value="PBP2_NikA_DppA_OppA_like_16"/>
    <property type="match status" value="1"/>
</dbReference>
<dbReference type="OrthoDB" id="5243526at2"/>
<dbReference type="Gene3D" id="3.40.190.10">
    <property type="entry name" value="Periplasmic binding protein-like II"/>
    <property type="match status" value="1"/>
</dbReference>
<dbReference type="PANTHER" id="PTHR30290">
    <property type="entry name" value="PERIPLASMIC BINDING COMPONENT OF ABC TRANSPORTER"/>
    <property type="match status" value="1"/>
</dbReference>
<evidence type="ECO:0000259" key="3">
    <source>
        <dbReference type="Pfam" id="PF00496"/>
    </source>
</evidence>
<keyword evidence="5" id="KW-1185">Reference proteome</keyword>
<gene>
    <name evidence="4" type="ORF">BISU_0700</name>
</gene>
<dbReference type="Proteomes" id="UP000029055">
    <property type="component" value="Unassembled WGS sequence"/>
</dbReference>
<dbReference type="GO" id="GO:1904680">
    <property type="term" value="F:peptide transmembrane transporter activity"/>
    <property type="evidence" value="ECO:0007669"/>
    <property type="project" value="TreeGrafter"/>
</dbReference>
<dbReference type="eggNOG" id="COG0747">
    <property type="taxonomic scope" value="Bacteria"/>
</dbReference>
<proteinExistence type="predicted"/>
<dbReference type="Gene3D" id="3.90.76.10">
    <property type="entry name" value="Dipeptide-binding Protein, Domain 1"/>
    <property type="match status" value="1"/>
</dbReference>
<organism evidence="4 5">
    <name type="scientific">Bifidobacterium subtile</name>
    <dbReference type="NCBI Taxonomy" id="77635"/>
    <lineage>
        <taxon>Bacteria</taxon>
        <taxon>Bacillati</taxon>
        <taxon>Actinomycetota</taxon>
        <taxon>Actinomycetes</taxon>
        <taxon>Bifidobacteriales</taxon>
        <taxon>Bifidobacteriaceae</taxon>
        <taxon>Bifidobacterium</taxon>
    </lineage>
</organism>
<dbReference type="Pfam" id="PF00496">
    <property type="entry name" value="SBP_bac_5"/>
    <property type="match status" value="1"/>
</dbReference>
<sequence length="521" mass="56602">MKRLGKRIATTMTVVAMMFGAAACGSGSSSSSGTPTDGGTVHVALNASVTSLDPMMTGAYVARDTMRSLYESLVTLKKDGSVAPLLAKSYDVSKDNKTFTFKLRTGVKFHNGKTMKAEDVVASMQRWIKLSQIGSTFFTGSTVSSPDADTVVIASPKPVSTGLYDMADTGRIAAIMPKSVIDKATDTGVSEYIGTGPFKFTSWKKDTSIVLSKFADYSSPTGTSDGYSGARKAHVDKLEFDFVTDGTTRMTGALSGQYEIGYSLADSQYAQAKASSDVSVESDTMLETLIFNKKQGLFKDNQKLRQAILATLDMSKIAKAGHQNADLYTTDGGLMPKGNPLRSEAGLDKYNAPDVAKAKQLVSESGYSGQTINFLTTKDYPYMYDESMEIQNELKAVGIATNIQVLDWATLLQKMFQPDQWDMLISSYSFSANPICYSFFQASGAGWNTDPQFLKIADSINAATTEADQKSGYDQLQNWFYDYVPNIMISHYQQISAVSKKVSGYGQGMQGPAYYNIQLQQ</sequence>
<dbReference type="PROSITE" id="PS51257">
    <property type="entry name" value="PROKAR_LIPOPROTEIN"/>
    <property type="match status" value="1"/>
</dbReference>
<dbReference type="SUPFAM" id="SSF53850">
    <property type="entry name" value="Periplasmic binding protein-like II"/>
    <property type="match status" value="1"/>
</dbReference>
<reference evidence="4 5" key="1">
    <citation type="submission" date="2014-03" db="EMBL/GenBank/DDBJ databases">
        <title>Genomics of Bifidobacteria.</title>
        <authorList>
            <person name="Ventura M."/>
            <person name="Milani C."/>
            <person name="Lugli G.A."/>
        </authorList>
    </citation>
    <scope>NUCLEOTIDE SEQUENCE [LARGE SCALE GENOMIC DNA]</scope>
    <source>
        <strain evidence="4 5">LMG 11597</strain>
    </source>
</reference>
<dbReference type="RefSeq" id="WP_081672595.1">
    <property type="nucleotide sequence ID" value="NZ_CP062939.1"/>
</dbReference>